<dbReference type="PANTHER" id="PTHR19446">
    <property type="entry name" value="REVERSE TRANSCRIPTASES"/>
    <property type="match status" value="1"/>
</dbReference>
<dbReference type="PROSITE" id="PS50878">
    <property type="entry name" value="RT_POL"/>
    <property type="match status" value="1"/>
</dbReference>
<organism evidence="5 6">
    <name type="scientific">Crotalus adamanteus</name>
    <name type="common">Eastern diamondback rattlesnake</name>
    <dbReference type="NCBI Taxonomy" id="8729"/>
    <lineage>
        <taxon>Eukaryota</taxon>
        <taxon>Metazoa</taxon>
        <taxon>Chordata</taxon>
        <taxon>Craniata</taxon>
        <taxon>Vertebrata</taxon>
        <taxon>Euteleostomi</taxon>
        <taxon>Lepidosauria</taxon>
        <taxon>Squamata</taxon>
        <taxon>Bifurcata</taxon>
        <taxon>Unidentata</taxon>
        <taxon>Episquamata</taxon>
        <taxon>Toxicofera</taxon>
        <taxon>Serpentes</taxon>
        <taxon>Colubroidea</taxon>
        <taxon>Viperidae</taxon>
        <taxon>Crotalinae</taxon>
        <taxon>Crotalus</taxon>
    </lineage>
</organism>
<dbReference type="InterPro" id="IPR000477">
    <property type="entry name" value="RT_dom"/>
</dbReference>
<dbReference type="GO" id="GO:0004523">
    <property type="term" value="F:RNA-DNA hybrid ribonuclease activity"/>
    <property type="evidence" value="ECO:0007669"/>
    <property type="project" value="UniProtKB-EC"/>
</dbReference>
<keyword evidence="6" id="KW-1185">Reference proteome</keyword>
<dbReference type="InterPro" id="IPR043128">
    <property type="entry name" value="Rev_trsase/Diguanyl_cyclase"/>
</dbReference>
<dbReference type="Proteomes" id="UP001474421">
    <property type="component" value="Unassembled WGS sequence"/>
</dbReference>
<dbReference type="Pfam" id="PF00078">
    <property type="entry name" value="RVT_1"/>
    <property type="match status" value="1"/>
</dbReference>
<feature type="compositionally biased region" description="Pro residues" evidence="3">
    <location>
        <begin position="712"/>
        <end position="724"/>
    </location>
</feature>
<accession>A0AAW1ANM5</accession>
<protein>
    <recommendedName>
        <fullName evidence="2">ribonuclease H</fullName>
        <ecNumber evidence="2">3.1.26.4</ecNumber>
    </recommendedName>
</protein>
<feature type="domain" description="Reverse transcriptase" evidence="4">
    <location>
        <begin position="30"/>
        <end position="301"/>
    </location>
</feature>
<dbReference type="SUPFAM" id="SSF56672">
    <property type="entry name" value="DNA/RNA polymerases"/>
    <property type="match status" value="1"/>
</dbReference>
<reference evidence="5 6" key="1">
    <citation type="journal article" date="2024" name="Proc. Natl. Acad. Sci. U.S.A.">
        <title>The genetic regulatory architecture and epigenomic basis for age-related changes in rattlesnake venom.</title>
        <authorList>
            <person name="Hogan M.P."/>
            <person name="Holding M.L."/>
            <person name="Nystrom G.S."/>
            <person name="Colston T.J."/>
            <person name="Bartlett D.A."/>
            <person name="Mason A.J."/>
            <person name="Ellsworth S.A."/>
            <person name="Rautsaw R.M."/>
            <person name="Lawrence K.C."/>
            <person name="Strickland J.L."/>
            <person name="He B."/>
            <person name="Fraser P."/>
            <person name="Margres M.J."/>
            <person name="Gilbert D.M."/>
            <person name="Gibbs H.L."/>
            <person name="Parkinson C.L."/>
            <person name="Rokyta D.R."/>
        </authorList>
    </citation>
    <scope>NUCLEOTIDE SEQUENCE [LARGE SCALE GENOMIC DNA]</scope>
    <source>
        <strain evidence="5">DRR0105</strain>
    </source>
</reference>
<feature type="compositionally biased region" description="Low complexity" evidence="3">
    <location>
        <begin position="733"/>
        <end position="747"/>
    </location>
</feature>
<gene>
    <name evidence="5" type="ORF">NXF25_017787</name>
</gene>
<comment type="similarity">
    <text evidence="1">Belongs to the beta type-B retroviral polymerase family. HERV class-II K(HML-2) pol subfamily.</text>
</comment>
<dbReference type="EC" id="3.1.26.4" evidence="2"/>
<dbReference type="CDD" id="cd01650">
    <property type="entry name" value="RT_nLTR_like"/>
    <property type="match status" value="1"/>
</dbReference>
<evidence type="ECO:0000259" key="4">
    <source>
        <dbReference type="PROSITE" id="PS50878"/>
    </source>
</evidence>
<dbReference type="EMBL" id="JAOTOJ010000018">
    <property type="protein sequence ID" value="KAK9391398.1"/>
    <property type="molecule type" value="Genomic_DNA"/>
</dbReference>
<evidence type="ECO:0000256" key="2">
    <source>
        <dbReference type="ARBA" id="ARBA00012180"/>
    </source>
</evidence>
<dbReference type="InterPro" id="IPR043502">
    <property type="entry name" value="DNA/RNA_pol_sf"/>
</dbReference>
<evidence type="ECO:0000256" key="1">
    <source>
        <dbReference type="ARBA" id="ARBA00010879"/>
    </source>
</evidence>
<feature type="region of interest" description="Disordered" evidence="3">
    <location>
        <begin position="818"/>
        <end position="839"/>
    </location>
</feature>
<dbReference type="AlphaFoldDB" id="A0AAW1ANM5"/>
<feature type="region of interest" description="Disordered" evidence="3">
    <location>
        <begin position="698"/>
        <end position="763"/>
    </location>
</feature>
<proteinExistence type="inferred from homology"/>
<comment type="caution">
    <text evidence="5">The sequence shown here is derived from an EMBL/GenBank/DDBJ whole genome shotgun (WGS) entry which is preliminary data.</text>
</comment>
<evidence type="ECO:0000313" key="6">
    <source>
        <dbReference type="Proteomes" id="UP001474421"/>
    </source>
</evidence>
<evidence type="ECO:0000313" key="5">
    <source>
        <dbReference type="EMBL" id="KAK9391398.1"/>
    </source>
</evidence>
<sequence length="839" mass="94159">MRNSAPGLDRITAEELLTWDHPSLAAYYNLMLAAGGPPEHLACSRVTFIPKVENPQTPGDYRPISVASTVLRAFHKILAWRLRDTLHLSPFQHGFLQRDGCLEATALLHTILRKVHNSRKSCAMLFLDVAKAFDTVSHQTLFRVAVELGLPPPLVNYLRCLYSRSTVRLADKATKCGRGVRQGDPLSPLLFIMVMDDIVRKTLPEVGFDLDGQRVDSLAYADDLVLLAEKSPRLQDKLHLLSEALRKAGMSLNARKSRGLTITKVSKRKQMVTTPTTYECEGEPIKPMGTDDSVRYLGLHFNWKGRIVPKHTGKLDSLLKELTKAPLKPYQRLQLLKFHAVPKFTHELVLGHAHRNTVKKLDCLTRAAVRKWLRLPQDTPLGYLHANVKDGGLGIPCFSTSIPLLQKKRFEKIATNPATIFQIMQRQDSFRTQGRRLDKPCRLNSTVVTSKTEVREEWGNMLSNSIDGRELRHPEVDKASHEWLLRPDRVFPRLHMRGIQLRGGLLPTKARSGRGNNRQVTSKTCRGACQNVETLNHILQVCDVTHDARCARHNRVLHRLERLLHKKGLRTTLEPVIPAGSSFIKPDLIIETDTHTYVLDVSVVAGYRMTESWDIKVEKYGRPDCVEAIRKWAAIPATKRVEHLPVIVSNQGLCYQPSGDGLRALGLTSRDISDLCLLAISGSLRCYDLYMRGTRARTRGARAPSEGVAGHTPPPPSLPLPLPPDTRRGGGRSAAEAALAGGLSASGREGGREGGRYVPPSKFHPPVRRCSDFPPVRLFPGRPGLYRVDLQLDRSRGPALQQNDSRCTPWRRRSFPYRRRRTLRTPTPFRATPGDRRPV</sequence>
<dbReference type="Gene3D" id="3.30.70.270">
    <property type="match status" value="1"/>
</dbReference>
<name>A0AAW1ANM5_CROAD</name>
<evidence type="ECO:0000256" key="3">
    <source>
        <dbReference type="SAM" id="MobiDB-lite"/>
    </source>
</evidence>